<evidence type="ECO:0000313" key="1">
    <source>
        <dbReference type="EMBL" id="OZY86635.1"/>
    </source>
</evidence>
<protein>
    <recommendedName>
        <fullName evidence="3">DUF2796 domain-containing protein</fullName>
    </recommendedName>
</protein>
<dbReference type="InterPro" id="IPR021253">
    <property type="entry name" value="ZrgA-like"/>
</dbReference>
<name>A0A266Q9W8_9GAMM</name>
<dbReference type="Proteomes" id="UP000216101">
    <property type="component" value="Unassembled WGS sequence"/>
</dbReference>
<keyword evidence="2" id="KW-1185">Reference proteome</keyword>
<reference evidence="2" key="1">
    <citation type="submission" date="2017-05" db="EMBL/GenBank/DDBJ databases">
        <authorList>
            <person name="Barney B.M."/>
        </authorList>
    </citation>
    <scope>NUCLEOTIDE SEQUENCE [LARGE SCALE GENOMIC DNA]</scope>
    <source>
        <strain evidence="2">PSBB022</strain>
    </source>
</reference>
<dbReference type="Pfam" id="PF10986">
    <property type="entry name" value="ZrgA"/>
    <property type="match status" value="1"/>
</dbReference>
<dbReference type="EMBL" id="NHNI01000001">
    <property type="protein sequence ID" value="OZY86635.1"/>
    <property type="molecule type" value="Genomic_DNA"/>
</dbReference>
<dbReference type="RefSeq" id="WP_094984258.1">
    <property type="nucleotide sequence ID" value="NZ_NHNI01000001.1"/>
</dbReference>
<sequence>MCISGGGQWLVTRFVSCSLVLLAPFAWSESEFEHNHKSATLAAHVHGEASLQVSLQGAILDIRLTVPAMDLLGYEQAPHTAAEKVRLQSAHEFLARPESWLDVDAEARCTLQGHHLESPFEVEDRTSKDHDNHTIHADFVLEASWQCANANRVNSITLRLFAPFPRVQQVNVDWINEASAGIARLSASEPRLLLRAKQ</sequence>
<dbReference type="AlphaFoldDB" id="A0A266Q9W8"/>
<evidence type="ECO:0000313" key="2">
    <source>
        <dbReference type="Proteomes" id="UP000216101"/>
    </source>
</evidence>
<organism evidence="1 2">
    <name type="scientific">Cellvibrio mixtus</name>
    <dbReference type="NCBI Taxonomy" id="39650"/>
    <lineage>
        <taxon>Bacteria</taxon>
        <taxon>Pseudomonadati</taxon>
        <taxon>Pseudomonadota</taxon>
        <taxon>Gammaproteobacteria</taxon>
        <taxon>Cellvibrionales</taxon>
        <taxon>Cellvibrionaceae</taxon>
        <taxon>Cellvibrio</taxon>
    </lineage>
</organism>
<accession>A0A266Q9W8</accession>
<proteinExistence type="predicted"/>
<comment type="caution">
    <text evidence="1">The sequence shown here is derived from an EMBL/GenBank/DDBJ whole genome shotgun (WGS) entry which is preliminary data.</text>
</comment>
<evidence type="ECO:0008006" key="3">
    <source>
        <dbReference type="Google" id="ProtNLM"/>
    </source>
</evidence>
<gene>
    <name evidence="1" type="ORF">CBP51_06355</name>
</gene>